<dbReference type="AlphaFoldDB" id="A0A0G4FIH4"/>
<dbReference type="EMBL" id="CDMZ01000395">
    <property type="protein sequence ID" value="CEM13367.1"/>
    <property type="molecule type" value="Genomic_DNA"/>
</dbReference>
<gene>
    <name evidence="2" type="ORF">Cvel_17200</name>
</gene>
<feature type="region of interest" description="Disordered" evidence="1">
    <location>
        <begin position="133"/>
        <end position="166"/>
    </location>
</feature>
<name>A0A0G4FIH4_9ALVE</name>
<reference evidence="2" key="1">
    <citation type="submission" date="2014-11" db="EMBL/GenBank/DDBJ databases">
        <authorList>
            <person name="Otto D Thomas"/>
            <person name="Naeem Raeece"/>
        </authorList>
    </citation>
    <scope>NUCLEOTIDE SEQUENCE</scope>
</reference>
<proteinExistence type="predicted"/>
<dbReference type="PhylomeDB" id="A0A0G4FIH4"/>
<feature type="region of interest" description="Disordered" evidence="1">
    <location>
        <begin position="1"/>
        <end position="20"/>
    </location>
</feature>
<evidence type="ECO:0000256" key="1">
    <source>
        <dbReference type="SAM" id="MobiDB-lite"/>
    </source>
</evidence>
<feature type="region of interest" description="Disordered" evidence="1">
    <location>
        <begin position="34"/>
        <end position="75"/>
    </location>
</feature>
<dbReference type="VEuPathDB" id="CryptoDB:Cvel_17200"/>
<accession>A0A0G4FIH4</accession>
<organism evidence="2">
    <name type="scientific">Chromera velia CCMP2878</name>
    <dbReference type="NCBI Taxonomy" id="1169474"/>
    <lineage>
        <taxon>Eukaryota</taxon>
        <taxon>Sar</taxon>
        <taxon>Alveolata</taxon>
        <taxon>Colpodellida</taxon>
        <taxon>Chromeraceae</taxon>
        <taxon>Chromera</taxon>
    </lineage>
</organism>
<evidence type="ECO:0000313" key="2">
    <source>
        <dbReference type="EMBL" id="CEM13367.1"/>
    </source>
</evidence>
<sequence>MGFKGCYLSTAPQQEDQMPPDACTYIAASPALPGAEDDRLTDWGAFGRSGGGSRGRLVSDWRGSPPEGPAEGLKQHLAGRDGCKLELESELQNSHFRRDGVRGGEPFAEGADTGVAAEWALSNKTKNRLAHAYNGNTSNNKVLDDAKTKLQQPQSPSEDEPPPEPFAFENLPADRGDPLWVQIAAIYGLSLPQVSALKNARCPVLSSSPAGQPICSGVQLCAYSW</sequence>
<protein>
    <submittedName>
        <fullName evidence="2">Uncharacterized protein</fullName>
    </submittedName>
</protein>